<keyword evidence="1" id="KW-0678">Repressor</keyword>
<dbReference type="GO" id="GO:0000976">
    <property type="term" value="F:transcription cis-regulatory region binding"/>
    <property type="evidence" value="ECO:0007669"/>
    <property type="project" value="TreeGrafter"/>
</dbReference>
<keyword evidence="3 5" id="KW-0238">DNA-binding</keyword>
<dbReference type="AlphaFoldDB" id="A0A1K2HAU9"/>
<dbReference type="PANTHER" id="PTHR30055:SF234">
    <property type="entry name" value="HTH-TYPE TRANSCRIPTIONAL REGULATOR BETI"/>
    <property type="match status" value="1"/>
</dbReference>
<name>A0A1K2HAU9_9NEIS</name>
<evidence type="ECO:0000313" key="7">
    <source>
        <dbReference type="EMBL" id="SFZ73813.1"/>
    </source>
</evidence>
<dbReference type="PANTHER" id="PTHR30055">
    <property type="entry name" value="HTH-TYPE TRANSCRIPTIONAL REGULATOR RUTR"/>
    <property type="match status" value="1"/>
</dbReference>
<sequence>MEATTFRQKMQIAREDAILSAVNTLLASKGFEAMTVDDVAAEAGIAKASLYRHFPSKEDLAAAAMARMLDEVLALCASLPAEQDEVDKLKAVAHWAMFSQLAGTMPSLPHANSSLVATLSRNEAYLQRVFKLSDCMGEWIVLAQEKGSLNAALPPQLILYNLFARACDPVLAVLKATGGYSDAEVVELQWQACFSGLGGKA</sequence>
<dbReference type="Proteomes" id="UP000186513">
    <property type="component" value="Unassembled WGS sequence"/>
</dbReference>
<feature type="DNA-binding region" description="H-T-H motif" evidence="5">
    <location>
        <begin position="35"/>
        <end position="54"/>
    </location>
</feature>
<accession>A0A1K2HAU9</accession>
<dbReference type="InterPro" id="IPR023772">
    <property type="entry name" value="DNA-bd_HTH_TetR-type_CS"/>
</dbReference>
<protein>
    <submittedName>
        <fullName evidence="7">Transcriptional regulator, TetR family</fullName>
    </submittedName>
</protein>
<evidence type="ECO:0000256" key="2">
    <source>
        <dbReference type="ARBA" id="ARBA00023015"/>
    </source>
</evidence>
<evidence type="ECO:0000256" key="3">
    <source>
        <dbReference type="ARBA" id="ARBA00023125"/>
    </source>
</evidence>
<proteinExistence type="predicted"/>
<dbReference type="STRING" id="1121279.SAMN02745887_00991"/>
<dbReference type="PROSITE" id="PS50977">
    <property type="entry name" value="HTH_TETR_2"/>
    <property type="match status" value="1"/>
</dbReference>
<dbReference type="GO" id="GO:0003700">
    <property type="term" value="F:DNA-binding transcription factor activity"/>
    <property type="evidence" value="ECO:0007669"/>
    <property type="project" value="TreeGrafter"/>
</dbReference>
<keyword evidence="4" id="KW-0804">Transcription</keyword>
<dbReference type="InterPro" id="IPR001647">
    <property type="entry name" value="HTH_TetR"/>
</dbReference>
<dbReference type="SUPFAM" id="SSF46689">
    <property type="entry name" value="Homeodomain-like"/>
    <property type="match status" value="1"/>
</dbReference>
<organism evidence="7 8">
    <name type="scientific">Chitinimonas taiwanensis DSM 18899</name>
    <dbReference type="NCBI Taxonomy" id="1121279"/>
    <lineage>
        <taxon>Bacteria</taxon>
        <taxon>Pseudomonadati</taxon>
        <taxon>Pseudomonadota</taxon>
        <taxon>Betaproteobacteria</taxon>
        <taxon>Neisseriales</taxon>
        <taxon>Chitinibacteraceae</taxon>
        <taxon>Chitinimonas</taxon>
    </lineage>
</organism>
<feature type="domain" description="HTH tetR-type" evidence="6">
    <location>
        <begin position="12"/>
        <end position="72"/>
    </location>
</feature>
<evidence type="ECO:0000256" key="1">
    <source>
        <dbReference type="ARBA" id="ARBA00022491"/>
    </source>
</evidence>
<dbReference type="InterPro" id="IPR050109">
    <property type="entry name" value="HTH-type_TetR-like_transc_reg"/>
</dbReference>
<dbReference type="Pfam" id="PF00440">
    <property type="entry name" value="TetR_N"/>
    <property type="match status" value="1"/>
</dbReference>
<evidence type="ECO:0000256" key="4">
    <source>
        <dbReference type="ARBA" id="ARBA00023163"/>
    </source>
</evidence>
<evidence type="ECO:0000256" key="5">
    <source>
        <dbReference type="PROSITE-ProRule" id="PRU00335"/>
    </source>
</evidence>
<dbReference type="InterPro" id="IPR009057">
    <property type="entry name" value="Homeodomain-like_sf"/>
</dbReference>
<reference evidence="7 8" key="1">
    <citation type="submission" date="2016-11" db="EMBL/GenBank/DDBJ databases">
        <authorList>
            <person name="Jaros S."/>
            <person name="Januszkiewicz K."/>
            <person name="Wedrychowicz H."/>
        </authorList>
    </citation>
    <scope>NUCLEOTIDE SEQUENCE [LARGE SCALE GENOMIC DNA]</scope>
    <source>
        <strain evidence="7 8">DSM 18899</strain>
    </source>
</reference>
<keyword evidence="8" id="KW-1185">Reference proteome</keyword>
<evidence type="ECO:0000259" key="6">
    <source>
        <dbReference type="PROSITE" id="PS50977"/>
    </source>
</evidence>
<gene>
    <name evidence="7" type="ORF">SAMN02745887_00991</name>
</gene>
<dbReference type="OrthoDB" id="5293507at2"/>
<dbReference type="PRINTS" id="PR00455">
    <property type="entry name" value="HTHTETR"/>
</dbReference>
<dbReference type="PROSITE" id="PS01081">
    <property type="entry name" value="HTH_TETR_1"/>
    <property type="match status" value="1"/>
</dbReference>
<evidence type="ECO:0000313" key="8">
    <source>
        <dbReference type="Proteomes" id="UP000186513"/>
    </source>
</evidence>
<dbReference type="EMBL" id="FPKR01000003">
    <property type="protein sequence ID" value="SFZ73813.1"/>
    <property type="molecule type" value="Genomic_DNA"/>
</dbReference>
<dbReference type="Gene3D" id="1.10.357.10">
    <property type="entry name" value="Tetracycline Repressor, domain 2"/>
    <property type="match status" value="1"/>
</dbReference>
<dbReference type="RefSeq" id="WP_072427520.1">
    <property type="nucleotide sequence ID" value="NZ_FPKR01000003.1"/>
</dbReference>
<dbReference type="Gene3D" id="1.10.10.60">
    <property type="entry name" value="Homeodomain-like"/>
    <property type="match status" value="1"/>
</dbReference>
<keyword evidence="2" id="KW-0805">Transcription regulation</keyword>